<comment type="caution">
    <text evidence="1">The sequence shown here is derived from an EMBL/GenBank/DDBJ whole genome shotgun (WGS) entry which is preliminary data.</text>
</comment>
<dbReference type="RefSeq" id="WP_381505018.1">
    <property type="nucleotide sequence ID" value="NZ_JBHUOM010000023.1"/>
</dbReference>
<evidence type="ECO:0000313" key="2">
    <source>
        <dbReference type="Proteomes" id="UP001597512"/>
    </source>
</evidence>
<gene>
    <name evidence="1" type="ORF">ACFS25_21250</name>
</gene>
<proteinExistence type="predicted"/>
<protein>
    <recommendedName>
        <fullName evidence="3">Capsid protein</fullName>
    </recommendedName>
</protein>
<sequence>MSIVATTLPDMIANIDNGSEFGQLEKRQSNYGGINMFYNNANKLFGPALIAELRKLPFTRTAKIPIFDKYDHTVLTARSCDIQCNNVNTRTKTLTRTHLAIDICINPTDYENNLAKVDQALKHRYVMAKKAVYKKLDEMSSTFLDLNKDTTMVVDPGGATPNANPLFKSKAGAIEFPSSLKFYAYLQTVLEQLDIDGPYLDIANTVALAEQNILRNPGNGALLDTTALMSGAGITQFDYSNRIAPGVMMPVHYIAPVGSIGVLNMIDLVYQDKPVLGSGDDMDQWSGFANKTELKAWGQTPDEVFNDWDWGVLQELVCVDETILYKVKFSADFMFACDFTSIAGESPIKRVDVAGITY</sequence>
<accession>A0ABW6ANZ9</accession>
<organism evidence="1 2">
    <name type="scientific">Spirosoma flavum</name>
    <dbReference type="NCBI Taxonomy" id="2048557"/>
    <lineage>
        <taxon>Bacteria</taxon>
        <taxon>Pseudomonadati</taxon>
        <taxon>Bacteroidota</taxon>
        <taxon>Cytophagia</taxon>
        <taxon>Cytophagales</taxon>
        <taxon>Cytophagaceae</taxon>
        <taxon>Spirosoma</taxon>
    </lineage>
</organism>
<dbReference type="EMBL" id="JBHUOM010000023">
    <property type="protein sequence ID" value="MFD2936322.1"/>
    <property type="molecule type" value="Genomic_DNA"/>
</dbReference>
<evidence type="ECO:0008006" key="3">
    <source>
        <dbReference type="Google" id="ProtNLM"/>
    </source>
</evidence>
<keyword evidence="2" id="KW-1185">Reference proteome</keyword>
<dbReference type="Proteomes" id="UP001597512">
    <property type="component" value="Unassembled WGS sequence"/>
</dbReference>
<name>A0ABW6ANZ9_9BACT</name>
<evidence type="ECO:0000313" key="1">
    <source>
        <dbReference type="EMBL" id="MFD2936322.1"/>
    </source>
</evidence>
<reference evidence="2" key="1">
    <citation type="journal article" date="2019" name="Int. J. Syst. Evol. Microbiol.">
        <title>The Global Catalogue of Microorganisms (GCM) 10K type strain sequencing project: providing services to taxonomists for standard genome sequencing and annotation.</title>
        <authorList>
            <consortium name="The Broad Institute Genomics Platform"/>
            <consortium name="The Broad Institute Genome Sequencing Center for Infectious Disease"/>
            <person name="Wu L."/>
            <person name="Ma J."/>
        </authorList>
    </citation>
    <scope>NUCLEOTIDE SEQUENCE [LARGE SCALE GENOMIC DNA]</scope>
    <source>
        <strain evidence="2">KCTC 52490</strain>
    </source>
</reference>